<dbReference type="EMBL" id="CP029550">
    <property type="protein sequence ID" value="AWN43004.1"/>
    <property type="molecule type" value="Genomic_DNA"/>
</dbReference>
<gene>
    <name evidence="1" type="ORF">DK389_24050</name>
</gene>
<protein>
    <submittedName>
        <fullName evidence="1">Uncharacterized protein</fullName>
    </submittedName>
</protein>
<organism evidence="1 2">
    <name type="scientific">Methylobacterium durans</name>
    <dbReference type="NCBI Taxonomy" id="2202825"/>
    <lineage>
        <taxon>Bacteria</taxon>
        <taxon>Pseudomonadati</taxon>
        <taxon>Pseudomonadota</taxon>
        <taxon>Alphaproteobacteria</taxon>
        <taxon>Hyphomicrobiales</taxon>
        <taxon>Methylobacteriaceae</taxon>
        <taxon>Methylobacterium</taxon>
    </lineage>
</organism>
<proteinExistence type="predicted"/>
<dbReference type="KEGG" id="mets:DK389_24050"/>
<sequence length="79" mass="7785">MRSTSTASVAAGEGVPVGLVATMLRVREPSGIGVTSMAKAPPAPATVRPISTPSRLITTVSPAAALPLMIGVGSFVGGR</sequence>
<evidence type="ECO:0000313" key="2">
    <source>
        <dbReference type="Proteomes" id="UP000245926"/>
    </source>
</evidence>
<accession>A0A2U8WA36</accession>
<dbReference type="Proteomes" id="UP000245926">
    <property type="component" value="Chromosome"/>
</dbReference>
<name>A0A2U8WA36_9HYPH</name>
<evidence type="ECO:0000313" key="1">
    <source>
        <dbReference type="EMBL" id="AWN43004.1"/>
    </source>
</evidence>
<keyword evidence="2" id="KW-1185">Reference proteome</keyword>
<dbReference type="AlphaFoldDB" id="A0A2U8WA36"/>
<reference evidence="2" key="1">
    <citation type="submission" date="2018-05" db="EMBL/GenBank/DDBJ databases">
        <title>Complete Genome Sequence of Methylobacterium sp. 17SD2-17.</title>
        <authorList>
            <person name="Srinivasan S."/>
        </authorList>
    </citation>
    <scope>NUCLEOTIDE SEQUENCE [LARGE SCALE GENOMIC DNA]</scope>
    <source>
        <strain evidence="2">17SD2-17</strain>
    </source>
</reference>